<accession>A0A0K2TK24</accession>
<proteinExistence type="predicted"/>
<organism evidence="1">
    <name type="scientific">Lepeophtheirus salmonis</name>
    <name type="common">Salmon louse</name>
    <name type="synonym">Caligus salmonis</name>
    <dbReference type="NCBI Taxonomy" id="72036"/>
    <lineage>
        <taxon>Eukaryota</taxon>
        <taxon>Metazoa</taxon>
        <taxon>Ecdysozoa</taxon>
        <taxon>Arthropoda</taxon>
        <taxon>Crustacea</taxon>
        <taxon>Multicrustacea</taxon>
        <taxon>Hexanauplia</taxon>
        <taxon>Copepoda</taxon>
        <taxon>Siphonostomatoida</taxon>
        <taxon>Caligidae</taxon>
        <taxon>Lepeophtheirus</taxon>
    </lineage>
</organism>
<dbReference type="EMBL" id="HACA01008641">
    <property type="protein sequence ID" value="CDW26002.1"/>
    <property type="molecule type" value="Transcribed_RNA"/>
</dbReference>
<name>A0A0K2TK24_LEPSM</name>
<protein>
    <submittedName>
        <fullName evidence="1">Uncharacterized protein</fullName>
    </submittedName>
</protein>
<sequence>MNNFVLHVEDKIFASSVQQQKHC</sequence>
<reference evidence="1" key="1">
    <citation type="submission" date="2014-05" db="EMBL/GenBank/DDBJ databases">
        <authorList>
            <person name="Chronopoulou M."/>
        </authorList>
    </citation>
    <scope>NUCLEOTIDE SEQUENCE</scope>
    <source>
        <tissue evidence="1">Whole organism</tissue>
    </source>
</reference>
<dbReference type="AlphaFoldDB" id="A0A0K2TK24"/>
<evidence type="ECO:0000313" key="1">
    <source>
        <dbReference type="EMBL" id="CDW26002.1"/>
    </source>
</evidence>